<organism evidence="1 2">
    <name type="scientific">Synechococcus phage S-SZBM1</name>
    <dbReference type="NCBI Taxonomy" id="2926475"/>
    <lineage>
        <taxon>Viruses</taxon>
        <taxon>Duplodnaviria</taxon>
        <taxon>Heunggongvirae</taxon>
        <taxon>Uroviricota</taxon>
        <taxon>Caudoviricetes</taxon>
        <taxon>Pantevenvirales</taxon>
        <taxon>Kyanoviridae</taxon>
        <taxon>Shenzhenivirus</taxon>
        <taxon>Shenzhenivirus sszbm1</taxon>
    </lineage>
</organism>
<gene>
    <name evidence="1" type="ORF">SSZBM1_128</name>
</gene>
<dbReference type="EMBL" id="OL473597">
    <property type="protein sequence ID" value="UNH61245.1"/>
    <property type="molecule type" value="Genomic_DNA"/>
</dbReference>
<dbReference type="Proteomes" id="UP000829362">
    <property type="component" value="Segment"/>
</dbReference>
<name>A0AC61TSL9_9CAUD</name>
<reference evidence="1" key="1">
    <citation type="submission" date="2021-11" db="EMBL/GenBank/DDBJ databases">
        <authorList>
            <person name="Rong C."/>
            <person name="Yang Y."/>
            <person name="Li S."/>
            <person name="Zhou K."/>
            <person name="Xu Y."/>
            <person name="Zhang R."/>
            <person name="Zhang Y."/>
        </authorList>
    </citation>
    <scope>NUCLEOTIDE SEQUENCE</scope>
</reference>
<sequence>MSEKKHSQDFSFEFDITFGGGEENVFQKWKRWAAKKPFPISFFLDVLISVLEAWVIEGKVNREMHLVDMQVKEIQEEWDVQEKEEQKPIFSSRPSEVEGLDEIRLTAPWHRDSGESDWLSERPESWYQGPLEIFEETEEGPSKG</sequence>
<keyword evidence="2" id="KW-1185">Reference proteome</keyword>
<evidence type="ECO:0000313" key="2">
    <source>
        <dbReference type="Proteomes" id="UP000829362"/>
    </source>
</evidence>
<accession>A0AC61TSL9</accession>
<protein>
    <submittedName>
        <fullName evidence="1">Uncharacterized protein</fullName>
    </submittedName>
</protein>
<evidence type="ECO:0000313" key="1">
    <source>
        <dbReference type="EMBL" id="UNH61245.1"/>
    </source>
</evidence>
<proteinExistence type="predicted"/>